<feature type="region of interest" description="Disordered" evidence="1">
    <location>
        <begin position="35"/>
        <end position="57"/>
    </location>
</feature>
<accession>A0A5B7IF46</accession>
<name>A0A5B7IF46_PORTR</name>
<keyword evidence="3" id="KW-1185">Reference proteome</keyword>
<feature type="compositionally biased region" description="Acidic residues" evidence="1">
    <location>
        <begin position="43"/>
        <end position="57"/>
    </location>
</feature>
<evidence type="ECO:0000313" key="2">
    <source>
        <dbReference type="EMBL" id="MPC84011.1"/>
    </source>
</evidence>
<dbReference type="AlphaFoldDB" id="A0A5B7IF46"/>
<sequence length="65" mass="7307">MVVMVVSHFSLSADSTRSVYQKKLFVLLGGEVPESPTFNGDVEQQEEEEEEYSDSEPGEWLFGCC</sequence>
<organism evidence="2 3">
    <name type="scientific">Portunus trituberculatus</name>
    <name type="common">Swimming crab</name>
    <name type="synonym">Neptunus trituberculatus</name>
    <dbReference type="NCBI Taxonomy" id="210409"/>
    <lineage>
        <taxon>Eukaryota</taxon>
        <taxon>Metazoa</taxon>
        <taxon>Ecdysozoa</taxon>
        <taxon>Arthropoda</taxon>
        <taxon>Crustacea</taxon>
        <taxon>Multicrustacea</taxon>
        <taxon>Malacostraca</taxon>
        <taxon>Eumalacostraca</taxon>
        <taxon>Eucarida</taxon>
        <taxon>Decapoda</taxon>
        <taxon>Pleocyemata</taxon>
        <taxon>Brachyura</taxon>
        <taxon>Eubrachyura</taxon>
        <taxon>Portunoidea</taxon>
        <taxon>Portunidae</taxon>
        <taxon>Portuninae</taxon>
        <taxon>Portunus</taxon>
    </lineage>
</organism>
<proteinExistence type="predicted"/>
<gene>
    <name evidence="2" type="ORF">E2C01_078735</name>
</gene>
<dbReference type="EMBL" id="VSRR010064176">
    <property type="protein sequence ID" value="MPC84011.1"/>
    <property type="molecule type" value="Genomic_DNA"/>
</dbReference>
<reference evidence="2 3" key="1">
    <citation type="submission" date="2019-05" db="EMBL/GenBank/DDBJ databases">
        <title>Another draft genome of Portunus trituberculatus and its Hox gene families provides insights of decapod evolution.</title>
        <authorList>
            <person name="Jeong J.-H."/>
            <person name="Song I."/>
            <person name="Kim S."/>
            <person name="Choi T."/>
            <person name="Kim D."/>
            <person name="Ryu S."/>
            <person name="Kim W."/>
        </authorList>
    </citation>
    <scope>NUCLEOTIDE SEQUENCE [LARGE SCALE GENOMIC DNA]</scope>
    <source>
        <tissue evidence="2">Muscle</tissue>
    </source>
</reference>
<protein>
    <submittedName>
        <fullName evidence="2">Uncharacterized protein</fullName>
    </submittedName>
</protein>
<dbReference type="Proteomes" id="UP000324222">
    <property type="component" value="Unassembled WGS sequence"/>
</dbReference>
<evidence type="ECO:0000256" key="1">
    <source>
        <dbReference type="SAM" id="MobiDB-lite"/>
    </source>
</evidence>
<evidence type="ECO:0000313" key="3">
    <source>
        <dbReference type="Proteomes" id="UP000324222"/>
    </source>
</evidence>
<comment type="caution">
    <text evidence="2">The sequence shown here is derived from an EMBL/GenBank/DDBJ whole genome shotgun (WGS) entry which is preliminary data.</text>
</comment>